<dbReference type="InterPro" id="IPR035923">
    <property type="entry name" value="TT1751-like_sf"/>
</dbReference>
<protein>
    <submittedName>
        <fullName evidence="1">DUF302 domain-containing protein</fullName>
    </submittedName>
</protein>
<dbReference type="PANTHER" id="PTHR38342">
    <property type="entry name" value="SLR5037 PROTEIN"/>
    <property type="match status" value="1"/>
</dbReference>
<dbReference type="Gene3D" id="3.30.310.70">
    <property type="entry name" value="TT1751-like domain"/>
    <property type="match status" value="1"/>
</dbReference>
<evidence type="ECO:0000313" key="2">
    <source>
        <dbReference type="Proteomes" id="UP000886667"/>
    </source>
</evidence>
<gene>
    <name evidence="1" type="ORF">JAZ07_03445</name>
</gene>
<proteinExistence type="predicted"/>
<dbReference type="EMBL" id="JAEPCM010000095">
    <property type="protein sequence ID" value="MCG7945382.1"/>
    <property type="molecule type" value="Genomic_DNA"/>
</dbReference>
<evidence type="ECO:0000313" key="1">
    <source>
        <dbReference type="EMBL" id="MCG7945382.1"/>
    </source>
</evidence>
<dbReference type="InterPro" id="IPR005180">
    <property type="entry name" value="DUF302"/>
</dbReference>
<dbReference type="CDD" id="cd14797">
    <property type="entry name" value="DUF302"/>
    <property type="match status" value="1"/>
</dbReference>
<name>A0A9E4N363_9GAMM</name>
<dbReference type="SUPFAM" id="SSF103247">
    <property type="entry name" value="TT1751-like"/>
    <property type="match status" value="1"/>
</dbReference>
<reference evidence="1" key="1">
    <citation type="journal article" date="2021" name="Proc. Natl. Acad. Sci. U.S.A.">
        <title>Global biogeography of chemosynthetic symbionts reveals both localized and globally distributed symbiont groups. .</title>
        <authorList>
            <person name="Osvatic J.T."/>
            <person name="Wilkins L.G.E."/>
            <person name="Leibrecht L."/>
            <person name="Leray M."/>
            <person name="Zauner S."/>
            <person name="Polzin J."/>
            <person name="Camacho Y."/>
            <person name="Gros O."/>
            <person name="van Gils J.A."/>
            <person name="Eisen J.A."/>
            <person name="Petersen J.M."/>
            <person name="Yuen B."/>
        </authorList>
    </citation>
    <scope>NUCLEOTIDE SEQUENCE</scope>
    <source>
        <strain evidence="1">MAGclacostrist064TRANS</strain>
    </source>
</reference>
<dbReference type="AlphaFoldDB" id="A0A9E4N363"/>
<accession>A0A9E4N363</accession>
<sequence length="134" mass="14731">MVIEQTIQHDYNKALDIVRQQLKEDGWKLIAEINLGTRLAKKGVEVPGGLVIFKLTSGKNAVPLLAADETRYVSAMMPCGLSVYGKQDGTVVISRMNFEMMSAMLEPKVAKVMTTSITKLNKTVERAMAKMAAN</sequence>
<dbReference type="Proteomes" id="UP000886667">
    <property type="component" value="Unassembled WGS sequence"/>
</dbReference>
<organism evidence="1 2">
    <name type="scientific">Candidatus Thiodiazotropha taylori</name>
    <dbReference type="NCBI Taxonomy" id="2792791"/>
    <lineage>
        <taxon>Bacteria</taxon>
        <taxon>Pseudomonadati</taxon>
        <taxon>Pseudomonadota</taxon>
        <taxon>Gammaproteobacteria</taxon>
        <taxon>Chromatiales</taxon>
        <taxon>Sedimenticolaceae</taxon>
        <taxon>Candidatus Thiodiazotropha</taxon>
    </lineage>
</organism>
<dbReference type="PANTHER" id="PTHR38342:SF1">
    <property type="entry name" value="SLR5037 PROTEIN"/>
    <property type="match status" value="1"/>
</dbReference>
<comment type="caution">
    <text evidence="1">The sequence shown here is derived from an EMBL/GenBank/DDBJ whole genome shotgun (WGS) entry which is preliminary data.</text>
</comment>